<reference evidence="2 3" key="1">
    <citation type="submission" date="2020-07" db="EMBL/GenBank/DDBJ databases">
        <title>Sequencing the genomes of 1000 actinobacteria strains.</title>
        <authorList>
            <person name="Klenk H.-P."/>
        </authorList>
    </citation>
    <scope>NUCLEOTIDE SEQUENCE [LARGE SCALE GENOMIC DNA]</scope>
    <source>
        <strain evidence="2 3">DSM 104001</strain>
    </source>
</reference>
<protein>
    <submittedName>
        <fullName evidence="2">DNA-binding MarR family transcriptional regulator</fullName>
    </submittedName>
</protein>
<accession>A0A853CHN5</accession>
<proteinExistence type="predicted"/>
<dbReference type="PANTHER" id="PTHR39515:SF2">
    <property type="entry name" value="HTH-TYPE TRANSCRIPTIONAL REGULATOR RV0880"/>
    <property type="match status" value="1"/>
</dbReference>
<name>A0A853CHN5_9ACTN</name>
<comment type="caution">
    <text evidence="2">The sequence shown here is derived from an EMBL/GenBank/DDBJ whole genome shotgun (WGS) entry which is preliminary data.</text>
</comment>
<dbReference type="AlphaFoldDB" id="A0A853CHN5"/>
<dbReference type="InterPro" id="IPR036388">
    <property type="entry name" value="WH-like_DNA-bd_sf"/>
</dbReference>
<dbReference type="SUPFAM" id="SSF46785">
    <property type="entry name" value="Winged helix' DNA-binding domain"/>
    <property type="match status" value="1"/>
</dbReference>
<keyword evidence="2" id="KW-0238">DNA-binding</keyword>
<dbReference type="EMBL" id="JACBZT010000001">
    <property type="protein sequence ID" value="NYJ05788.1"/>
    <property type="molecule type" value="Genomic_DNA"/>
</dbReference>
<evidence type="ECO:0000313" key="3">
    <source>
        <dbReference type="Proteomes" id="UP000541969"/>
    </source>
</evidence>
<evidence type="ECO:0000259" key="1">
    <source>
        <dbReference type="PROSITE" id="PS50995"/>
    </source>
</evidence>
<dbReference type="GO" id="GO:0003677">
    <property type="term" value="F:DNA binding"/>
    <property type="evidence" value="ECO:0007669"/>
    <property type="project" value="UniProtKB-KW"/>
</dbReference>
<dbReference type="Proteomes" id="UP000541969">
    <property type="component" value="Unassembled WGS sequence"/>
</dbReference>
<dbReference type="Pfam" id="PF12802">
    <property type="entry name" value="MarR_2"/>
    <property type="match status" value="1"/>
</dbReference>
<keyword evidence="3" id="KW-1185">Reference proteome</keyword>
<sequence length="156" mass="17324">MTAVEHRPEDARLAEELFEAVASLRRQVRRTAGRPWPAAALSGAQIDLVRLLRREPGRTVSEAAEALGLAPNTVSTLVRQLTDAGMLRRDPDPADRRVARLHLTATARRRIEGWRDRRHELAAQALDRLDPADRAALDAAVPAMSKMVEALRELES</sequence>
<dbReference type="GO" id="GO:0003700">
    <property type="term" value="F:DNA-binding transcription factor activity"/>
    <property type="evidence" value="ECO:0007669"/>
    <property type="project" value="InterPro"/>
</dbReference>
<feature type="domain" description="HTH marR-type" evidence="1">
    <location>
        <begin position="10"/>
        <end position="156"/>
    </location>
</feature>
<gene>
    <name evidence="2" type="ORF">GGQ55_002066</name>
</gene>
<dbReference type="SMART" id="SM00347">
    <property type="entry name" value="HTH_MARR"/>
    <property type="match status" value="1"/>
</dbReference>
<dbReference type="PANTHER" id="PTHR39515">
    <property type="entry name" value="CONSERVED PROTEIN"/>
    <property type="match status" value="1"/>
</dbReference>
<dbReference type="InterPro" id="IPR052526">
    <property type="entry name" value="HTH-type_Bedaq_tolerance"/>
</dbReference>
<dbReference type="PROSITE" id="PS50995">
    <property type="entry name" value="HTH_MARR_2"/>
    <property type="match status" value="1"/>
</dbReference>
<dbReference type="InterPro" id="IPR000835">
    <property type="entry name" value="HTH_MarR-typ"/>
</dbReference>
<dbReference type="RefSeq" id="WP_218859241.1">
    <property type="nucleotide sequence ID" value="NZ_JACBZT010000001.1"/>
</dbReference>
<dbReference type="InterPro" id="IPR036390">
    <property type="entry name" value="WH_DNA-bd_sf"/>
</dbReference>
<dbReference type="Gene3D" id="1.10.10.10">
    <property type="entry name" value="Winged helix-like DNA-binding domain superfamily/Winged helix DNA-binding domain"/>
    <property type="match status" value="1"/>
</dbReference>
<evidence type="ECO:0000313" key="2">
    <source>
        <dbReference type="EMBL" id="NYJ05788.1"/>
    </source>
</evidence>
<organism evidence="2 3">
    <name type="scientific">Petropleomorpha daqingensis</name>
    <dbReference type="NCBI Taxonomy" id="2026353"/>
    <lineage>
        <taxon>Bacteria</taxon>
        <taxon>Bacillati</taxon>
        <taxon>Actinomycetota</taxon>
        <taxon>Actinomycetes</taxon>
        <taxon>Geodermatophilales</taxon>
        <taxon>Geodermatophilaceae</taxon>
        <taxon>Petropleomorpha</taxon>
    </lineage>
</organism>